<evidence type="ECO:0000313" key="3">
    <source>
        <dbReference type="Proteomes" id="UP000006514"/>
    </source>
</evidence>
<reference evidence="3" key="1">
    <citation type="journal article" date="2012" name="Science">
        <title>The Paleozoic origin of enzymatic lignin decomposition reconstructed from 31 fungal genomes.</title>
        <authorList>
            <person name="Floudas D."/>
            <person name="Binder M."/>
            <person name="Riley R."/>
            <person name="Barry K."/>
            <person name="Blanchette R.A."/>
            <person name="Henrissat B."/>
            <person name="Martinez A.T."/>
            <person name="Otillar R."/>
            <person name="Spatafora J.W."/>
            <person name="Yadav J.S."/>
            <person name="Aerts A."/>
            <person name="Benoit I."/>
            <person name="Boyd A."/>
            <person name="Carlson A."/>
            <person name="Copeland A."/>
            <person name="Coutinho P.M."/>
            <person name="de Vries R.P."/>
            <person name="Ferreira P."/>
            <person name="Findley K."/>
            <person name="Foster B."/>
            <person name="Gaskell J."/>
            <person name="Glotzer D."/>
            <person name="Gorecki P."/>
            <person name="Heitman J."/>
            <person name="Hesse C."/>
            <person name="Hori C."/>
            <person name="Igarashi K."/>
            <person name="Jurgens J.A."/>
            <person name="Kallen N."/>
            <person name="Kersten P."/>
            <person name="Kohler A."/>
            <person name="Kuees U."/>
            <person name="Kumar T.K.A."/>
            <person name="Kuo A."/>
            <person name="LaButti K."/>
            <person name="Larrondo L.F."/>
            <person name="Lindquist E."/>
            <person name="Ling A."/>
            <person name="Lombard V."/>
            <person name="Lucas S."/>
            <person name="Lundell T."/>
            <person name="Martin R."/>
            <person name="McLaughlin D.J."/>
            <person name="Morgenstern I."/>
            <person name="Morin E."/>
            <person name="Murat C."/>
            <person name="Nagy L.G."/>
            <person name="Nolan M."/>
            <person name="Ohm R.A."/>
            <person name="Patyshakuliyeva A."/>
            <person name="Rokas A."/>
            <person name="Ruiz-Duenas F.J."/>
            <person name="Sabat G."/>
            <person name="Salamov A."/>
            <person name="Samejima M."/>
            <person name="Schmutz J."/>
            <person name="Slot J.C."/>
            <person name="St John F."/>
            <person name="Stenlid J."/>
            <person name="Sun H."/>
            <person name="Sun S."/>
            <person name="Syed K."/>
            <person name="Tsang A."/>
            <person name="Wiebenga A."/>
            <person name="Young D."/>
            <person name="Pisabarro A."/>
            <person name="Eastwood D.C."/>
            <person name="Martin F."/>
            <person name="Cullen D."/>
            <person name="Grigoriev I.V."/>
            <person name="Hibbett D.S."/>
        </authorList>
    </citation>
    <scope>NUCLEOTIDE SEQUENCE [LARGE SCALE GENOMIC DNA]</scope>
    <source>
        <strain evidence="3">TFB10046</strain>
    </source>
</reference>
<keyword evidence="3" id="KW-1185">Reference proteome</keyword>
<organism evidence="2 3">
    <name type="scientific">Auricularia subglabra (strain TFB-10046 / SS5)</name>
    <name type="common">White-rot fungus</name>
    <name type="synonym">Auricularia delicata (strain TFB10046)</name>
    <dbReference type="NCBI Taxonomy" id="717982"/>
    <lineage>
        <taxon>Eukaryota</taxon>
        <taxon>Fungi</taxon>
        <taxon>Dikarya</taxon>
        <taxon>Basidiomycota</taxon>
        <taxon>Agaricomycotina</taxon>
        <taxon>Agaricomycetes</taxon>
        <taxon>Auriculariales</taxon>
        <taxon>Auriculariaceae</taxon>
        <taxon>Auricularia</taxon>
    </lineage>
</organism>
<feature type="region of interest" description="Disordered" evidence="1">
    <location>
        <begin position="58"/>
        <end position="142"/>
    </location>
</feature>
<evidence type="ECO:0000313" key="2">
    <source>
        <dbReference type="EMBL" id="EJD32498.1"/>
    </source>
</evidence>
<gene>
    <name evidence="2" type="ORF">AURDEDRAFT_178425</name>
</gene>
<dbReference type="Proteomes" id="UP000006514">
    <property type="component" value="Unassembled WGS sequence"/>
</dbReference>
<feature type="compositionally biased region" description="Acidic residues" evidence="1">
    <location>
        <begin position="291"/>
        <end position="301"/>
    </location>
</feature>
<dbReference type="EMBL" id="JH688915">
    <property type="protein sequence ID" value="EJD32498.1"/>
    <property type="molecule type" value="Genomic_DNA"/>
</dbReference>
<feature type="compositionally biased region" description="Basic and acidic residues" evidence="1">
    <location>
        <begin position="173"/>
        <end position="202"/>
    </location>
</feature>
<evidence type="ECO:0000256" key="1">
    <source>
        <dbReference type="SAM" id="MobiDB-lite"/>
    </source>
</evidence>
<sequence length="320" mass="34875">DGDRGPGKSQDTSKKKRRDHGAEVANDRIELWKSLYKKHGIDVPAPAPPGYVEWAAEKKRKDALATRGRGDDRGYRPRSPSTAFSPATSVPASTGIPGDYIPAAYLRNDDWGYEPSHPQQSAGHTASSVQYAAPSSDPGGQTVLMESLVQSLIRSTDNYSDLATTLVKSDIRRRETFESRGKRRHGGNDNKQPKPVEQEQPVKRPKFAKLKLSEDDESRARVRINLYIADYLEGGRAPKLSNVEIAAITPEQRALMDNESARRCKLAERKAAHGESAAGKKAAATKKPTASDEDADGEPEEPVLKDGPAPMQLDPEAAGN</sequence>
<dbReference type="KEGG" id="adl:AURDEDRAFT_178425"/>
<feature type="region of interest" description="Disordered" evidence="1">
    <location>
        <begin position="173"/>
        <end position="216"/>
    </location>
</feature>
<feature type="non-terminal residue" evidence="2">
    <location>
        <position position="1"/>
    </location>
</feature>
<accession>J0WJQ1</accession>
<name>J0WJQ1_AURST</name>
<protein>
    <submittedName>
        <fullName evidence="2">Uncharacterized protein</fullName>
    </submittedName>
</protein>
<dbReference type="AlphaFoldDB" id="J0WJQ1"/>
<feature type="compositionally biased region" description="Polar residues" evidence="1">
    <location>
        <begin position="79"/>
        <end position="92"/>
    </location>
</feature>
<feature type="region of interest" description="Disordered" evidence="1">
    <location>
        <begin position="1"/>
        <end position="25"/>
    </location>
</feature>
<feature type="compositionally biased region" description="Low complexity" evidence="1">
    <location>
        <begin position="274"/>
        <end position="288"/>
    </location>
</feature>
<feature type="compositionally biased region" description="Polar residues" evidence="1">
    <location>
        <begin position="117"/>
        <end position="130"/>
    </location>
</feature>
<feature type="compositionally biased region" description="Basic and acidic residues" evidence="1">
    <location>
        <begin position="58"/>
        <end position="75"/>
    </location>
</feature>
<feature type="region of interest" description="Disordered" evidence="1">
    <location>
        <begin position="265"/>
        <end position="320"/>
    </location>
</feature>
<proteinExistence type="predicted"/>
<dbReference type="InParanoid" id="J0WJQ1"/>